<evidence type="ECO:0000313" key="2">
    <source>
        <dbReference type="EMBL" id="CAB3253904.1"/>
    </source>
</evidence>
<dbReference type="EMBL" id="CADEBD010000393">
    <property type="protein sequence ID" value="CAB3253904.1"/>
    <property type="molecule type" value="Genomic_DNA"/>
</dbReference>
<dbReference type="Proteomes" id="UP000494106">
    <property type="component" value="Unassembled WGS sequence"/>
</dbReference>
<reference evidence="3 4" key="1">
    <citation type="submission" date="2020-04" db="EMBL/GenBank/DDBJ databases">
        <authorList>
            <person name="Wallbank WR R."/>
            <person name="Pardo Diaz C."/>
            <person name="Kozak K."/>
            <person name="Martin S."/>
            <person name="Jiggins C."/>
            <person name="Moest M."/>
            <person name="Warren A I."/>
            <person name="Byers J.R.P. K."/>
            <person name="Montejo-Kovacevich G."/>
            <person name="Yen C E."/>
        </authorList>
    </citation>
    <scope>NUCLEOTIDE SEQUENCE [LARGE SCALE GENOMIC DNA]</scope>
</reference>
<comment type="caution">
    <text evidence="2">The sequence shown here is derived from an EMBL/GenBank/DDBJ whole genome shotgun (WGS) entry which is preliminary data.</text>
</comment>
<dbReference type="AlphaFoldDB" id="A0A8S1B619"/>
<dbReference type="OrthoDB" id="6141723at2759"/>
<keyword evidence="3" id="KW-1185">Reference proteome</keyword>
<organism evidence="2 4">
    <name type="scientific">Arctia plantaginis</name>
    <name type="common">Wood tiger moth</name>
    <name type="synonym">Phalaena plantaginis</name>
    <dbReference type="NCBI Taxonomy" id="874455"/>
    <lineage>
        <taxon>Eukaryota</taxon>
        <taxon>Metazoa</taxon>
        <taxon>Ecdysozoa</taxon>
        <taxon>Arthropoda</taxon>
        <taxon>Hexapoda</taxon>
        <taxon>Insecta</taxon>
        <taxon>Pterygota</taxon>
        <taxon>Neoptera</taxon>
        <taxon>Endopterygota</taxon>
        <taxon>Lepidoptera</taxon>
        <taxon>Glossata</taxon>
        <taxon>Ditrysia</taxon>
        <taxon>Noctuoidea</taxon>
        <taxon>Erebidae</taxon>
        <taxon>Arctiinae</taxon>
        <taxon>Arctia</taxon>
    </lineage>
</organism>
<proteinExistence type="predicted"/>
<evidence type="ECO:0000313" key="3">
    <source>
        <dbReference type="Proteomes" id="UP000494106"/>
    </source>
</evidence>
<name>A0A8S1B619_ARCPL</name>
<sequence length="110" mass="13122">MDETDNYKREMVLLYVQFRNEMLEIVDQNKFLQSFDDNKDAIMERRSQFESNLNIENVMRELETVMLLQNKDNSNLREEESRTAFVQQSLGEDDAENVDDVHQIVPRQGF</sequence>
<accession>A0A8S1B619</accession>
<evidence type="ECO:0000313" key="1">
    <source>
        <dbReference type="EMBL" id="CAB3244140.1"/>
    </source>
</evidence>
<evidence type="ECO:0000313" key="4">
    <source>
        <dbReference type="Proteomes" id="UP000494256"/>
    </source>
</evidence>
<dbReference type="EMBL" id="CADEBC010000520">
    <property type="protein sequence ID" value="CAB3244140.1"/>
    <property type="molecule type" value="Genomic_DNA"/>
</dbReference>
<protein>
    <submittedName>
        <fullName evidence="2">Uncharacterized protein</fullName>
    </submittedName>
</protein>
<gene>
    <name evidence="2" type="ORF">APLA_LOCUS14484</name>
    <name evidence="1" type="ORF">APLA_LOCUS9813</name>
</gene>
<dbReference type="Proteomes" id="UP000494256">
    <property type="component" value="Unassembled WGS sequence"/>
</dbReference>